<keyword evidence="1" id="KW-0812">Transmembrane</keyword>
<sequence>MDRTVDILFEIFTWVGFGGFLTLGVVAVIVWAADGTWMPAEAIVDRDSGEPILRWFDADGDANSAVPASSDHAAVASRATVPIWYRHGWRDRMRLTPRPPALRAAVIGAVAMLALAIVSFVAGWIVLAAAS</sequence>
<name>A0ABT2PE51_9MICO</name>
<dbReference type="EMBL" id="JAODOR010000008">
    <property type="protein sequence ID" value="MCT9002084.1"/>
    <property type="molecule type" value="Genomic_DNA"/>
</dbReference>
<dbReference type="Proteomes" id="UP001300496">
    <property type="component" value="Unassembled WGS sequence"/>
</dbReference>
<feature type="transmembrane region" description="Helical" evidence="1">
    <location>
        <begin position="12"/>
        <end position="33"/>
    </location>
</feature>
<keyword evidence="1" id="KW-1133">Transmembrane helix</keyword>
<feature type="transmembrane region" description="Helical" evidence="1">
    <location>
        <begin position="102"/>
        <end position="127"/>
    </location>
</feature>
<dbReference type="RefSeq" id="WP_261606619.1">
    <property type="nucleotide sequence ID" value="NZ_JAODOR010000008.1"/>
</dbReference>
<proteinExistence type="predicted"/>
<gene>
    <name evidence="2" type="ORF">N4R40_06865</name>
</gene>
<keyword evidence="1" id="KW-0472">Membrane</keyword>
<accession>A0ABT2PE51</accession>
<reference evidence="2 3" key="1">
    <citation type="journal article" date="2024" name="Int. J. Syst. Evol. Microbiol.">
        <title>Microbacterium memoriense sp. nov., a member of the Actinomycetota from marine beach sediment of the north coast of Portugal.</title>
        <authorList>
            <person name="Santos J.D.N.D."/>
            <person name="Klimek D."/>
            <person name="Calusinska M."/>
            <person name="Lobo-da-Cunha A."/>
            <person name="Catita J."/>
            <person name="Goncalves H."/>
            <person name="Gonzalez I."/>
            <person name="Lage O.M."/>
        </authorList>
    </citation>
    <scope>NUCLEOTIDE SEQUENCE [LARGE SCALE GENOMIC DNA]</scope>
    <source>
        <strain evidence="2 3">PMIC_1C1B</strain>
    </source>
</reference>
<evidence type="ECO:0008006" key="4">
    <source>
        <dbReference type="Google" id="ProtNLM"/>
    </source>
</evidence>
<organism evidence="2 3">
    <name type="scientific">Microbacterium memoriense</name>
    <dbReference type="NCBI Taxonomy" id="2978350"/>
    <lineage>
        <taxon>Bacteria</taxon>
        <taxon>Bacillati</taxon>
        <taxon>Actinomycetota</taxon>
        <taxon>Actinomycetes</taxon>
        <taxon>Micrococcales</taxon>
        <taxon>Microbacteriaceae</taxon>
        <taxon>Microbacterium</taxon>
    </lineage>
</organism>
<evidence type="ECO:0000313" key="2">
    <source>
        <dbReference type="EMBL" id="MCT9002084.1"/>
    </source>
</evidence>
<evidence type="ECO:0000256" key="1">
    <source>
        <dbReference type="SAM" id="Phobius"/>
    </source>
</evidence>
<keyword evidence="3" id="KW-1185">Reference proteome</keyword>
<evidence type="ECO:0000313" key="3">
    <source>
        <dbReference type="Proteomes" id="UP001300496"/>
    </source>
</evidence>
<protein>
    <recommendedName>
        <fullName evidence="4">Leucyl-tRNA synthetase</fullName>
    </recommendedName>
</protein>
<comment type="caution">
    <text evidence="2">The sequence shown here is derived from an EMBL/GenBank/DDBJ whole genome shotgun (WGS) entry which is preliminary data.</text>
</comment>